<accession>A0ABN1K098</accession>
<evidence type="ECO:0000313" key="2">
    <source>
        <dbReference type="Proteomes" id="UP001500279"/>
    </source>
</evidence>
<dbReference type="EMBL" id="BAAAEW010000013">
    <property type="protein sequence ID" value="GAA0750897.1"/>
    <property type="molecule type" value="Genomic_DNA"/>
</dbReference>
<evidence type="ECO:0000313" key="1">
    <source>
        <dbReference type="EMBL" id="GAA0750897.1"/>
    </source>
</evidence>
<organism evidence="1 2">
    <name type="scientific">Ideonella azotifigens</name>
    <dbReference type="NCBI Taxonomy" id="513160"/>
    <lineage>
        <taxon>Bacteria</taxon>
        <taxon>Pseudomonadati</taxon>
        <taxon>Pseudomonadota</taxon>
        <taxon>Betaproteobacteria</taxon>
        <taxon>Burkholderiales</taxon>
        <taxon>Sphaerotilaceae</taxon>
        <taxon>Ideonella</taxon>
    </lineage>
</organism>
<comment type="caution">
    <text evidence="1">The sequence shown here is derived from an EMBL/GenBank/DDBJ whole genome shotgun (WGS) entry which is preliminary data.</text>
</comment>
<proteinExistence type="predicted"/>
<gene>
    <name evidence="1" type="ORF">GCM10009107_23140</name>
</gene>
<dbReference type="Proteomes" id="UP001500279">
    <property type="component" value="Unassembled WGS sequence"/>
</dbReference>
<keyword evidence="2" id="KW-1185">Reference proteome</keyword>
<name>A0ABN1K098_9BURK</name>
<sequence>MSFKTDRLVALFPDVYAAHEDGSLLYTVLDALGAELMQADAAIKDLLKSHWIDYARGGGLDGLGALLGVARRLLPNGTPEGDDTFRPLVKSTVSSFIGGGTVDAVKGAVRAALGLPYDLALFRQQLESRSGTSSATDALIAGLAQLVQVEEFAPKLEVVLGSSLPTVGGSTATLNLDFSSVEPMPPRIEWTFGPGGGRGLSITLQDTGAGVVADAAFEVPQGQALVITGSTVAEFSASIASTDVSSQFRMLDGVSPPALPAVPSGASKWVFKAARGAVFDASAFDRDETFDSAGFSVRMQWLRLQPLVFDVIVPYFVSAAVQRLLHGTGYEDRFKLFKGLSLDAMQRVVDNSRAAGVRGMVQYAINLPFESSERQPWEDQAAKEQFSALLDQRNTETQDASEALAIGALDSESEHHDASERFVIGGVYNVAVFDGAFGFL</sequence>
<reference evidence="1 2" key="1">
    <citation type="journal article" date="2019" name="Int. J. Syst. Evol. Microbiol.">
        <title>The Global Catalogue of Microorganisms (GCM) 10K type strain sequencing project: providing services to taxonomists for standard genome sequencing and annotation.</title>
        <authorList>
            <consortium name="The Broad Institute Genomics Platform"/>
            <consortium name="The Broad Institute Genome Sequencing Center for Infectious Disease"/>
            <person name="Wu L."/>
            <person name="Ma J."/>
        </authorList>
    </citation>
    <scope>NUCLEOTIDE SEQUENCE [LARGE SCALE GENOMIC DNA]</scope>
    <source>
        <strain evidence="1 2">JCM 15503</strain>
    </source>
</reference>
<dbReference type="RefSeq" id="WP_141287786.1">
    <property type="nucleotide sequence ID" value="NZ_BAAAEW010000013.1"/>
</dbReference>
<protein>
    <submittedName>
        <fullName evidence="1">Uncharacterized protein</fullName>
    </submittedName>
</protein>